<name>A0A832M6A3_9CYAN</name>
<organism evidence="2">
    <name type="scientific">Oscillatoriales cyanobacterium SpSt-402</name>
    <dbReference type="NCBI Taxonomy" id="2282168"/>
    <lineage>
        <taxon>Bacteria</taxon>
        <taxon>Bacillati</taxon>
        <taxon>Cyanobacteriota</taxon>
        <taxon>Cyanophyceae</taxon>
        <taxon>Oscillatoriophycideae</taxon>
        <taxon>Oscillatoriales</taxon>
    </lineage>
</organism>
<dbReference type="InterPro" id="IPR036291">
    <property type="entry name" value="NAD(P)-bd_dom_sf"/>
</dbReference>
<dbReference type="InterPro" id="IPR051783">
    <property type="entry name" value="NAD(P)-dependent_oxidoreduct"/>
</dbReference>
<dbReference type="InterPro" id="IPR001509">
    <property type="entry name" value="Epimerase_deHydtase"/>
</dbReference>
<comment type="caution">
    <text evidence="2">The sequence shown here is derived from an EMBL/GenBank/DDBJ whole genome shotgun (WGS) entry which is preliminary data.</text>
</comment>
<accession>A0A832M6A3</accession>
<reference evidence="2" key="1">
    <citation type="journal article" date="2020" name="mSystems">
        <title>Genome- and Community-Level Interaction Insights into Carbon Utilization and Element Cycling Functions of Hydrothermarchaeota in Hydrothermal Sediment.</title>
        <authorList>
            <person name="Zhou Z."/>
            <person name="Liu Y."/>
            <person name="Xu W."/>
            <person name="Pan J."/>
            <person name="Luo Z.H."/>
            <person name="Li M."/>
        </authorList>
    </citation>
    <scope>NUCLEOTIDE SEQUENCE [LARGE SCALE GENOMIC DNA]</scope>
    <source>
        <strain evidence="2">SpSt-402</strain>
    </source>
</reference>
<dbReference type="SUPFAM" id="SSF51735">
    <property type="entry name" value="NAD(P)-binding Rossmann-fold domains"/>
    <property type="match status" value="1"/>
</dbReference>
<evidence type="ECO:0000313" key="2">
    <source>
        <dbReference type="EMBL" id="HGW95061.1"/>
    </source>
</evidence>
<evidence type="ECO:0000259" key="1">
    <source>
        <dbReference type="Pfam" id="PF01370"/>
    </source>
</evidence>
<gene>
    <name evidence="2" type="ORF">ENR47_12385</name>
</gene>
<dbReference type="PANTHER" id="PTHR48079:SF6">
    <property type="entry name" value="NAD(P)-BINDING DOMAIN-CONTAINING PROTEIN-RELATED"/>
    <property type="match status" value="1"/>
</dbReference>
<dbReference type="EMBL" id="DSRD01000768">
    <property type="protein sequence ID" value="HGW95061.1"/>
    <property type="molecule type" value="Genomic_DNA"/>
</dbReference>
<dbReference type="Pfam" id="PF01370">
    <property type="entry name" value="Epimerase"/>
    <property type="match status" value="1"/>
</dbReference>
<dbReference type="Gene3D" id="3.40.50.720">
    <property type="entry name" value="NAD(P)-binding Rossmann-like Domain"/>
    <property type="match status" value="1"/>
</dbReference>
<dbReference type="GO" id="GO:0005737">
    <property type="term" value="C:cytoplasm"/>
    <property type="evidence" value="ECO:0007669"/>
    <property type="project" value="TreeGrafter"/>
</dbReference>
<dbReference type="AlphaFoldDB" id="A0A832M6A3"/>
<sequence>MTSKRIFVTGASGCVGHYVVEALIQETNHDLFLLVRNPGKLKVDCSARPGVTILQGDLQEIEQFSDLLKTIDCAILAATAWGGPQEVFDINVVKTVRLLNLLDPDVCRQVIYFSTASILDRNNQPLREAGEIGTDYVRSKYVCHRQIAKLAIAPSVTTLFPTLLLGGDSQKPWSHISSGISKEYKWINLLRFLSIDGTFHYIHSKDVAQVVRYLVDNPLSENEPRELVLGNSAITADQAIEEACAYLNKRIYFRIPLTQRLLDFIFGLLRIKIEAWDRFAMKYRHFVHKNPVTPTTYGLPTYCSSFADVLKLSGVPSKRR</sequence>
<protein>
    <submittedName>
        <fullName evidence="2">NAD(P)-dependent oxidoreductase</fullName>
    </submittedName>
</protein>
<dbReference type="PANTHER" id="PTHR48079">
    <property type="entry name" value="PROTEIN YEEZ"/>
    <property type="match status" value="1"/>
</dbReference>
<proteinExistence type="predicted"/>
<dbReference type="GO" id="GO:0004029">
    <property type="term" value="F:aldehyde dehydrogenase (NAD+) activity"/>
    <property type="evidence" value="ECO:0007669"/>
    <property type="project" value="TreeGrafter"/>
</dbReference>
<feature type="domain" description="NAD-dependent epimerase/dehydratase" evidence="1">
    <location>
        <begin position="6"/>
        <end position="230"/>
    </location>
</feature>